<dbReference type="FunCoup" id="A0A7M7J9I6">
    <property type="interactions" value="1271"/>
</dbReference>
<dbReference type="SFLD" id="SFLDS00005">
    <property type="entry name" value="Isoprenoid_Synthase_Type_I"/>
    <property type="match status" value="1"/>
</dbReference>
<dbReference type="PROSITE" id="PS00444">
    <property type="entry name" value="POLYPRENYL_SYNTHASE_2"/>
    <property type="match status" value="1"/>
</dbReference>
<comment type="pathway">
    <text evidence="5">Pheromone biosynthesis.</text>
</comment>
<dbReference type="SFLD" id="SFLDG01017">
    <property type="entry name" value="Polyprenyl_Transferase_Like"/>
    <property type="match status" value="1"/>
</dbReference>
<organism evidence="8 9">
    <name type="scientific">Varroa destructor</name>
    <name type="common">Honeybee mite</name>
    <dbReference type="NCBI Taxonomy" id="109461"/>
    <lineage>
        <taxon>Eukaryota</taxon>
        <taxon>Metazoa</taxon>
        <taxon>Ecdysozoa</taxon>
        <taxon>Arthropoda</taxon>
        <taxon>Chelicerata</taxon>
        <taxon>Arachnida</taxon>
        <taxon>Acari</taxon>
        <taxon>Parasitiformes</taxon>
        <taxon>Mesostigmata</taxon>
        <taxon>Gamasina</taxon>
        <taxon>Dermanyssoidea</taxon>
        <taxon>Varroidae</taxon>
        <taxon>Varroa</taxon>
    </lineage>
</organism>
<proteinExistence type="predicted"/>
<evidence type="ECO:0000313" key="9">
    <source>
        <dbReference type="Proteomes" id="UP000594260"/>
    </source>
</evidence>
<keyword evidence="9" id="KW-1185">Reference proteome</keyword>
<evidence type="ECO:0000256" key="2">
    <source>
        <dbReference type="ARBA" id="ARBA00022679"/>
    </source>
</evidence>
<evidence type="ECO:0000256" key="6">
    <source>
        <dbReference type="ARBA" id="ARBA00034546"/>
    </source>
</evidence>
<dbReference type="InParanoid" id="A0A7M7J9I6"/>
<dbReference type="InterPro" id="IPR008949">
    <property type="entry name" value="Isoprenoid_synthase_dom_sf"/>
</dbReference>
<evidence type="ECO:0000256" key="5">
    <source>
        <dbReference type="ARBA" id="ARBA00033740"/>
    </source>
</evidence>
<dbReference type="GO" id="GO:0004337">
    <property type="term" value="F:(2E,6E)-farnesyl diphosphate synthase activity"/>
    <property type="evidence" value="ECO:0007669"/>
    <property type="project" value="TreeGrafter"/>
</dbReference>
<dbReference type="GO" id="GO:0046872">
    <property type="term" value="F:metal ion binding"/>
    <property type="evidence" value="ECO:0007669"/>
    <property type="project" value="UniProtKB-KW"/>
</dbReference>
<dbReference type="AlphaFoldDB" id="A0A7M7J9I6"/>
<dbReference type="CDD" id="cd00685">
    <property type="entry name" value="Trans_IPPS_HT"/>
    <property type="match status" value="1"/>
</dbReference>
<dbReference type="Proteomes" id="UP000594260">
    <property type="component" value="Unplaced"/>
</dbReference>
<reference evidence="8" key="1">
    <citation type="submission" date="2021-01" db="UniProtKB">
        <authorList>
            <consortium name="EnsemblMetazoa"/>
        </authorList>
    </citation>
    <scope>IDENTIFICATION</scope>
</reference>
<dbReference type="GeneID" id="111245128"/>
<dbReference type="PROSITE" id="PS00723">
    <property type="entry name" value="POLYPRENYL_SYNTHASE_1"/>
    <property type="match status" value="1"/>
</dbReference>
<dbReference type="EnsemblMetazoa" id="XM_022793021">
    <property type="protein sequence ID" value="XP_022648756"/>
    <property type="gene ID" value="LOC111245128"/>
</dbReference>
<dbReference type="GO" id="GO:0042811">
    <property type="term" value="P:pheromone biosynthetic process"/>
    <property type="evidence" value="ECO:0007669"/>
    <property type="project" value="UniProtKB-ARBA"/>
</dbReference>
<accession>A0A7M7J9I6</accession>
<keyword evidence="4" id="KW-0460">Magnesium</keyword>
<dbReference type="KEGG" id="vde:111245128"/>
<dbReference type="GO" id="GO:0045337">
    <property type="term" value="P:farnesyl diphosphate biosynthetic process"/>
    <property type="evidence" value="ECO:0007669"/>
    <property type="project" value="TreeGrafter"/>
</dbReference>
<dbReference type="Gene3D" id="1.10.600.10">
    <property type="entry name" value="Farnesyl Diphosphate Synthase"/>
    <property type="match status" value="1"/>
</dbReference>
<keyword evidence="3" id="KW-0479">Metal-binding</keyword>
<evidence type="ECO:0000256" key="3">
    <source>
        <dbReference type="ARBA" id="ARBA00022723"/>
    </source>
</evidence>
<dbReference type="PANTHER" id="PTHR11525">
    <property type="entry name" value="FARNESYL-PYROPHOSPHATE SYNTHETASE"/>
    <property type="match status" value="1"/>
</dbReference>
<comment type="cofactor">
    <cofactor evidence="1">
        <name>Mg(2+)</name>
        <dbReference type="ChEBI" id="CHEBI:18420"/>
    </cofactor>
</comment>
<dbReference type="Pfam" id="PF00348">
    <property type="entry name" value="polyprenyl_synt"/>
    <property type="match status" value="1"/>
</dbReference>
<dbReference type="PANTHER" id="PTHR11525:SF0">
    <property type="entry name" value="FARNESYL PYROPHOSPHATE SYNTHASE"/>
    <property type="match status" value="1"/>
</dbReference>
<dbReference type="GO" id="GO:0004161">
    <property type="term" value="F:dimethylallyltranstransferase activity"/>
    <property type="evidence" value="ECO:0007669"/>
    <property type="project" value="TreeGrafter"/>
</dbReference>
<name>A0A7M7J9I6_VARDE</name>
<dbReference type="SUPFAM" id="SSF48576">
    <property type="entry name" value="Terpenoid synthases"/>
    <property type="match status" value="1"/>
</dbReference>
<evidence type="ECO:0000256" key="4">
    <source>
        <dbReference type="ARBA" id="ARBA00022842"/>
    </source>
</evidence>
<dbReference type="InterPro" id="IPR039702">
    <property type="entry name" value="FPS1-like"/>
</dbReference>
<keyword evidence="2" id="KW-0808">Transferase</keyword>
<feature type="compositionally biased region" description="Low complexity" evidence="7">
    <location>
        <begin position="170"/>
        <end position="202"/>
    </location>
</feature>
<dbReference type="InterPro" id="IPR000092">
    <property type="entry name" value="Polyprenyl_synt"/>
</dbReference>
<evidence type="ECO:0000256" key="1">
    <source>
        <dbReference type="ARBA" id="ARBA00001946"/>
    </source>
</evidence>
<protein>
    <recommendedName>
        <fullName evidence="6">Farnesyl pyrophosphate synthase</fullName>
    </recommendedName>
</protein>
<sequence length="645" mass="71451">MHLTAVIVSSPFSPFAAALHQSRVFVRIPLQWICRFSLLTHAPFGTAANICFTAAGCYSRVCQLATKLQLNSNRSSPITGILTRGKYEWRPSSTQINSAPYCGSLAHSVYRIQIIKLNRTLFFLPYRYIVRFASTFAGGQALSKFSANVTNKNRSFGSRRSDSAGDSPHVRVSSNVRVHSPVESATSKSCASSAEQSSGSNAGSINNSSAYLHCLADNVKHGSVLSVGKNRGGGAGAATRSPCRALERISAVTLTKLAPRDRRLCLFAQKISSNSSSNQMEEQPTVSEFFPQVDGEHRLQVTSGSHPIVDAAFEKLLDSLTTLDDPRLKNFADWLRQVIEYNVPEGKRNRLVAVMLAYQSLEKTEMTDDKLEKAALLGWCVELLQAFFLICDDIMDNSLTRRGKTCWHLIEGVQMVAINDAILCETAVYRVLKTFFRSSPNYLDLLELFHEASFQTSSGQCLDLLSERQGGGYVEERYNAIVLYKTAFYSFSLPVRLGMYLAGIADQSSHKKAEALALRIGHIFQVQDDFLDCYGIPEVIGKIGTDIVDAKCSWLVVKALEIATPSQKKTLLENYGKGKPGGPEEAVVKKLYDELQMAEVFREAEGRAFADIREEVAKIELRSDSFGLNTDIFKLLVNKIYKRNK</sequence>
<dbReference type="OrthoDB" id="10257492at2759"/>
<evidence type="ECO:0000313" key="8">
    <source>
        <dbReference type="EnsemblMetazoa" id="XP_022648756"/>
    </source>
</evidence>
<dbReference type="GO" id="GO:0005737">
    <property type="term" value="C:cytoplasm"/>
    <property type="evidence" value="ECO:0007669"/>
    <property type="project" value="TreeGrafter"/>
</dbReference>
<feature type="region of interest" description="Disordered" evidence="7">
    <location>
        <begin position="153"/>
        <end position="202"/>
    </location>
</feature>
<dbReference type="RefSeq" id="XP_022648756.1">
    <property type="nucleotide sequence ID" value="XM_022793021.1"/>
</dbReference>
<dbReference type="InterPro" id="IPR033749">
    <property type="entry name" value="Polyprenyl_synt_CS"/>
</dbReference>
<evidence type="ECO:0000256" key="7">
    <source>
        <dbReference type="SAM" id="MobiDB-lite"/>
    </source>
</evidence>